<dbReference type="SUPFAM" id="SSF63829">
    <property type="entry name" value="Calcium-dependent phosphotriesterase"/>
    <property type="match status" value="1"/>
</dbReference>
<dbReference type="RefSeq" id="WP_345220236.1">
    <property type="nucleotide sequence ID" value="NZ_BAABHA010000001.1"/>
</dbReference>
<dbReference type="SUPFAM" id="SSF50969">
    <property type="entry name" value="YVTN repeat-like/Quinoprotein amine dehydrogenase"/>
    <property type="match status" value="1"/>
</dbReference>
<feature type="domain" description="Secretion system C-terminal sorting" evidence="2">
    <location>
        <begin position="771"/>
        <end position="844"/>
    </location>
</feature>
<keyword evidence="4" id="KW-1185">Reference proteome</keyword>
<dbReference type="NCBIfam" id="TIGR04183">
    <property type="entry name" value="Por_Secre_tail"/>
    <property type="match status" value="1"/>
</dbReference>
<feature type="signal peptide" evidence="1">
    <location>
        <begin position="1"/>
        <end position="23"/>
    </location>
</feature>
<dbReference type="InterPro" id="IPR011044">
    <property type="entry name" value="Quino_amine_DH_bsu"/>
</dbReference>
<dbReference type="Proteomes" id="UP001500454">
    <property type="component" value="Unassembled WGS sequence"/>
</dbReference>
<evidence type="ECO:0000256" key="1">
    <source>
        <dbReference type="SAM" id="SignalP"/>
    </source>
</evidence>
<dbReference type="EMBL" id="BAABHA010000001">
    <property type="protein sequence ID" value="GAA4371571.1"/>
    <property type="molecule type" value="Genomic_DNA"/>
</dbReference>
<evidence type="ECO:0000313" key="4">
    <source>
        <dbReference type="Proteomes" id="UP001500454"/>
    </source>
</evidence>
<gene>
    <name evidence="3" type="ORF">GCM10023186_00120</name>
</gene>
<keyword evidence="1" id="KW-0732">Signal</keyword>
<evidence type="ECO:0000259" key="2">
    <source>
        <dbReference type="Pfam" id="PF18962"/>
    </source>
</evidence>
<dbReference type="NCBIfam" id="TIGR02608">
    <property type="entry name" value="delta_60_rpt"/>
    <property type="match status" value="9"/>
</dbReference>
<accession>A0ABP8IT31</accession>
<dbReference type="InterPro" id="IPR026444">
    <property type="entry name" value="Secre_tail"/>
</dbReference>
<dbReference type="InterPro" id="IPR013431">
    <property type="entry name" value="Delta_60_rpt"/>
</dbReference>
<feature type="chain" id="PRO_5045045503" description="Secretion system C-terminal sorting domain-containing protein" evidence="1">
    <location>
        <begin position="24"/>
        <end position="846"/>
    </location>
</feature>
<dbReference type="Pfam" id="PF17164">
    <property type="entry name" value="DUF5122"/>
    <property type="match status" value="11"/>
</dbReference>
<dbReference type="Gene3D" id="2.80.10.50">
    <property type="match status" value="6"/>
</dbReference>
<reference evidence="4" key="1">
    <citation type="journal article" date="2019" name="Int. J. Syst. Evol. Microbiol.">
        <title>The Global Catalogue of Microorganisms (GCM) 10K type strain sequencing project: providing services to taxonomists for standard genome sequencing and annotation.</title>
        <authorList>
            <consortium name="The Broad Institute Genomics Platform"/>
            <consortium name="The Broad Institute Genome Sequencing Center for Infectious Disease"/>
            <person name="Wu L."/>
            <person name="Ma J."/>
        </authorList>
    </citation>
    <scope>NUCLEOTIDE SEQUENCE [LARGE SCALE GENOMIC DNA]</scope>
    <source>
        <strain evidence="4">JCM 17924</strain>
    </source>
</reference>
<name>A0ABP8IT31_9BACT</name>
<organism evidence="3 4">
    <name type="scientific">Hymenobacter koreensis</name>
    <dbReference type="NCBI Taxonomy" id="1084523"/>
    <lineage>
        <taxon>Bacteria</taxon>
        <taxon>Pseudomonadati</taxon>
        <taxon>Bacteroidota</taxon>
        <taxon>Cytophagia</taxon>
        <taxon>Cytophagales</taxon>
        <taxon>Hymenobacteraceae</taxon>
        <taxon>Hymenobacter</taxon>
    </lineage>
</organism>
<comment type="caution">
    <text evidence="3">The sequence shown here is derived from an EMBL/GenBank/DDBJ whole genome shotgun (WGS) entry which is preliminary data.</text>
</comment>
<dbReference type="Pfam" id="PF18962">
    <property type="entry name" value="Por_Secre_tail"/>
    <property type="match status" value="1"/>
</dbReference>
<protein>
    <recommendedName>
        <fullName evidence="2">Secretion system C-terminal sorting domain-containing protein</fullName>
    </recommendedName>
</protein>
<evidence type="ECO:0000313" key="3">
    <source>
        <dbReference type="EMBL" id="GAA4371571.1"/>
    </source>
</evidence>
<proteinExistence type="predicted"/>
<sequence>MKSFSTLRLWLAGLLFFSSLVTAQAQTLDPTFQPTVVKAPFIAGLQASASMVIRQPDGKLLTAGGFDFMNGVLAGKITRLNADGTLDATFNPGGTGAAGFIAAMALQPDGKIVIVGGFTAYNNAPAFMIARLNPNGTLDPSFTYSGIGSVRQMSAVALQPDGKILVGSGMSLQGQPETGGIVRLNADGTRDASFNVGTGAGSTGAFIRSILVQADGKIVAGGTFTTFNGQSANGIVRLNANGSTDAGFAVGAGATNATSGSTVRTIVQQPDGKLLIGGDFTEFNGVTSPRLVRLELTGAVDNSLALGAGFNSGGVFSLLLTSTNDILVGGSFTQYNGVARTRLARISSTGTLDATFGAAGGANGNVNSIVSLGNNQYAVGGTFTQYQTLVKPSPVRLDASGVVDPAFAPTTEVRAIINSVTPLTGGAMLIAGNFVNVNGVAFPNSTVRRLNADGSINLNYNTTATTVYGAQPDGTFYTVNTPPSGGTFQIQKVLPSGAIDAAFTSLPFGIAAVGAAPLQGITVQPDGKLLVYGNFRTFGTASRNSIVRLNPDGTLDNSFNPPASTVTRTILPAFVQPDGKIVIVYTEFGTGAALGTFLARLNPDGTLDNTFSVGSGSNGVTYSVLMQPNGQLLVTGAFGSFNGQPATGSVRLTATGAIDNSFVSSNSFLPRVVQPDGRIIAQTGRYENSAIVRLNANGSVDNSFTPIALPVAIFTGDDLLSGITLQPADGKILLFGSFRSVLGQPRIGLARINNPGVTATRSAKDAEMLTLYPNPARQQFTLKLPVVKGAFQGNLLDVQGRVVRTCTWPGNQGEATVNVAGLPAGMYLLKLTSGQASYFQKVVVAH</sequence>